<dbReference type="Pfam" id="PF02737">
    <property type="entry name" value="3HCDH_N"/>
    <property type="match status" value="1"/>
</dbReference>
<dbReference type="InterPro" id="IPR036291">
    <property type="entry name" value="NAD(P)-bd_dom_sf"/>
</dbReference>
<feature type="domain" description="3-hydroxyacyl-CoA dehydrogenase C-terminal" evidence="5">
    <location>
        <begin position="176"/>
        <end position="271"/>
    </location>
</feature>
<feature type="site" description="Important for catalytic activity" evidence="4">
    <location>
        <position position="130"/>
    </location>
</feature>
<dbReference type="GO" id="GO:0070403">
    <property type="term" value="F:NAD+ binding"/>
    <property type="evidence" value="ECO:0007669"/>
    <property type="project" value="InterPro"/>
</dbReference>
<dbReference type="EC" id="1.1.1.157" evidence="7"/>
<dbReference type="InterPro" id="IPR022694">
    <property type="entry name" value="3-OHacyl-CoA_DH"/>
</dbReference>
<proteinExistence type="inferred from homology"/>
<sequence length="271" mass="28847">MRPLAHVGVFGGGRMGIGIAHALGSIAARVTIVEVPKSVDQARDRLAATLARSADQAAPAAFDVVTEPDVLHDAELVIEAVPEDAALKGDVLRRIDRISAEAVLASNTSSMSIDALSQAVTDPARFLGLHFFNPVPASSLVEIVVGRATSPEVVSQAQRWVAALEKTSIVVRDSPGFASSRLGVVIALEAMRMVDEGVASIEDIDTAMTLGYRHPLGPLRTTDLVGLDVRLAIARELERELGSRFAAPELLIDKVARGELGRKTGQGFYRW</sequence>
<comment type="similarity">
    <text evidence="2">Belongs to the 3-hydroxyacyl-CoA dehydrogenase family.</text>
</comment>
<feature type="domain" description="3-hydroxyacyl-CoA dehydrogenase NAD binding" evidence="6">
    <location>
        <begin position="6"/>
        <end position="173"/>
    </location>
</feature>
<dbReference type="Gene3D" id="3.40.50.720">
    <property type="entry name" value="NAD(P)-binding Rossmann-like Domain"/>
    <property type="match status" value="1"/>
</dbReference>
<evidence type="ECO:0000256" key="4">
    <source>
        <dbReference type="PIRSR" id="PIRSR000105-1"/>
    </source>
</evidence>
<dbReference type="InterPro" id="IPR006176">
    <property type="entry name" value="3-OHacyl-CoA_DH_NAD-bd"/>
</dbReference>
<evidence type="ECO:0000256" key="3">
    <source>
        <dbReference type="ARBA" id="ARBA00023002"/>
    </source>
</evidence>
<reference evidence="7 8" key="1">
    <citation type="submission" date="2019-10" db="EMBL/GenBank/DDBJ databases">
        <title>Georgenia wutianyii sp. nov. and Georgenia yuyongxinii sp. nov. isolated from plateau pika (Ochotona curzoniae) in the Qinghai-Tibet plateau of China.</title>
        <authorList>
            <person name="Tian Z."/>
        </authorList>
    </citation>
    <scope>NUCLEOTIDE SEQUENCE [LARGE SCALE GENOMIC DNA]</scope>
    <source>
        <strain evidence="7 8">JCM 15130</strain>
    </source>
</reference>
<dbReference type="Gene3D" id="1.10.1040.10">
    <property type="entry name" value="N-(1-d-carboxylethyl)-l-norvaline Dehydrogenase, domain 2"/>
    <property type="match status" value="1"/>
</dbReference>
<dbReference type="InterPro" id="IPR008927">
    <property type="entry name" value="6-PGluconate_DH-like_C_sf"/>
</dbReference>
<comment type="pathway">
    <text evidence="1">Lipid metabolism; butanoate metabolism.</text>
</comment>
<dbReference type="EMBL" id="WHPD01000658">
    <property type="protein sequence ID" value="MPV87624.1"/>
    <property type="molecule type" value="Genomic_DNA"/>
</dbReference>
<dbReference type="SUPFAM" id="SSF51735">
    <property type="entry name" value="NAD(P)-binding Rossmann-fold domains"/>
    <property type="match status" value="1"/>
</dbReference>
<evidence type="ECO:0000313" key="8">
    <source>
        <dbReference type="Proteomes" id="UP000429644"/>
    </source>
</evidence>
<accession>A0A7J9UV61</accession>
<evidence type="ECO:0000259" key="6">
    <source>
        <dbReference type="Pfam" id="PF02737"/>
    </source>
</evidence>
<dbReference type="PANTHER" id="PTHR48075">
    <property type="entry name" value="3-HYDROXYACYL-COA DEHYDROGENASE FAMILY PROTEIN"/>
    <property type="match status" value="1"/>
</dbReference>
<organism evidence="7 8">
    <name type="scientific">Georgenia ruanii</name>
    <dbReference type="NCBI Taxonomy" id="348442"/>
    <lineage>
        <taxon>Bacteria</taxon>
        <taxon>Bacillati</taxon>
        <taxon>Actinomycetota</taxon>
        <taxon>Actinomycetes</taxon>
        <taxon>Micrococcales</taxon>
        <taxon>Bogoriellaceae</taxon>
        <taxon>Georgenia</taxon>
    </lineage>
</organism>
<dbReference type="InterPro" id="IPR013328">
    <property type="entry name" value="6PGD_dom2"/>
</dbReference>
<evidence type="ECO:0000256" key="1">
    <source>
        <dbReference type="ARBA" id="ARBA00005086"/>
    </source>
</evidence>
<dbReference type="InterPro" id="IPR006108">
    <property type="entry name" value="3HC_DH_C"/>
</dbReference>
<dbReference type="Proteomes" id="UP000429644">
    <property type="component" value="Unassembled WGS sequence"/>
</dbReference>
<dbReference type="OrthoDB" id="9771883at2"/>
<comment type="caution">
    <text evidence="7">The sequence shown here is derived from an EMBL/GenBank/DDBJ whole genome shotgun (WGS) entry which is preliminary data.</text>
</comment>
<keyword evidence="3 7" id="KW-0560">Oxidoreductase</keyword>
<name>A0A7J9UV61_9MICO</name>
<gene>
    <name evidence="7" type="ORF">GB882_03005</name>
</gene>
<dbReference type="PANTHER" id="PTHR48075:SF5">
    <property type="entry name" value="3-HYDROXYBUTYRYL-COA DEHYDROGENASE"/>
    <property type="match status" value="1"/>
</dbReference>
<protein>
    <submittedName>
        <fullName evidence="7">3-hydroxybutyryl-CoA dehydrogenase</fullName>
        <ecNumber evidence="7">1.1.1.157</ecNumber>
    </submittedName>
</protein>
<dbReference type="AlphaFoldDB" id="A0A7J9UV61"/>
<keyword evidence="8" id="KW-1185">Reference proteome</keyword>
<dbReference type="Pfam" id="PF00725">
    <property type="entry name" value="3HCDH"/>
    <property type="match status" value="1"/>
</dbReference>
<dbReference type="GO" id="GO:0006631">
    <property type="term" value="P:fatty acid metabolic process"/>
    <property type="evidence" value="ECO:0007669"/>
    <property type="project" value="InterPro"/>
</dbReference>
<evidence type="ECO:0000256" key="2">
    <source>
        <dbReference type="ARBA" id="ARBA00009463"/>
    </source>
</evidence>
<dbReference type="GO" id="GO:0008691">
    <property type="term" value="F:3-hydroxybutyryl-CoA dehydrogenase activity"/>
    <property type="evidence" value="ECO:0007669"/>
    <property type="project" value="UniProtKB-EC"/>
</dbReference>
<evidence type="ECO:0000259" key="5">
    <source>
        <dbReference type="Pfam" id="PF00725"/>
    </source>
</evidence>
<dbReference type="SUPFAM" id="SSF48179">
    <property type="entry name" value="6-phosphogluconate dehydrogenase C-terminal domain-like"/>
    <property type="match status" value="1"/>
</dbReference>
<evidence type="ECO:0000313" key="7">
    <source>
        <dbReference type="EMBL" id="MPV87624.1"/>
    </source>
</evidence>
<dbReference type="PIRSF" id="PIRSF000105">
    <property type="entry name" value="HCDH"/>
    <property type="match status" value="1"/>
</dbReference>